<reference evidence="1 2" key="1">
    <citation type="submission" date="2017-06" db="EMBL/GenBank/DDBJ databases">
        <authorList>
            <person name="Swanenburg J."/>
            <person name="Kort R."/>
        </authorList>
    </citation>
    <scope>NUCLEOTIDE SEQUENCE [LARGE SCALE GENOMIC DNA]</scope>
    <source>
        <strain evidence="1 2">RL05</strain>
    </source>
</reference>
<protein>
    <submittedName>
        <fullName evidence="1">Uncharacterized protein</fullName>
    </submittedName>
</protein>
<accession>A0A4R6CPP5</accession>
<organism evidence="1 2">
    <name type="scientific">Lactobacillus crispatus</name>
    <dbReference type="NCBI Taxonomy" id="47770"/>
    <lineage>
        <taxon>Bacteria</taxon>
        <taxon>Bacillati</taxon>
        <taxon>Bacillota</taxon>
        <taxon>Bacilli</taxon>
        <taxon>Lactobacillales</taxon>
        <taxon>Lactobacillaceae</taxon>
        <taxon>Lactobacillus</taxon>
    </lineage>
</organism>
<dbReference type="RefSeq" id="WP_133476894.1">
    <property type="nucleotide sequence ID" value="NZ_JBBOJD010000149.1"/>
</dbReference>
<evidence type="ECO:0000313" key="1">
    <source>
        <dbReference type="EMBL" id="TDN27428.1"/>
    </source>
</evidence>
<dbReference type="Proteomes" id="UP000295195">
    <property type="component" value="Unassembled WGS sequence"/>
</dbReference>
<dbReference type="EMBL" id="NKLP01000385">
    <property type="protein sequence ID" value="TDN27428.1"/>
    <property type="molecule type" value="Genomic_DNA"/>
</dbReference>
<comment type="caution">
    <text evidence="1">The sequence shown here is derived from an EMBL/GenBank/DDBJ whole genome shotgun (WGS) entry which is preliminary data.</text>
</comment>
<proteinExistence type="predicted"/>
<gene>
    <name evidence="1" type="ORF">CEE75_14010</name>
</gene>
<evidence type="ECO:0000313" key="2">
    <source>
        <dbReference type="Proteomes" id="UP000295195"/>
    </source>
</evidence>
<dbReference type="AlphaFoldDB" id="A0A4R6CPP5"/>
<name>A0A4R6CPP5_9LACO</name>
<sequence>MIRITTKSNEEYFSSDFTSLDDALGYISNLKPSDSFYVDDYFDKRAKIKKSEIKTIGLPAEEEVVNGGDIDRKLKAWPTVDTIDVNPNLIHINALRKSNKIINS</sequence>